<evidence type="ECO:0000313" key="2">
    <source>
        <dbReference type="Proteomes" id="UP000243579"/>
    </source>
</evidence>
<name>A0A1V9YJD5_ACHHY</name>
<reference evidence="1 2" key="1">
    <citation type="journal article" date="2014" name="Genome Biol. Evol.">
        <title>The secreted proteins of Achlya hypogyna and Thraustotheca clavata identify the ancestral oomycete secretome and reveal gene acquisitions by horizontal gene transfer.</title>
        <authorList>
            <person name="Misner I."/>
            <person name="Blouin N."/>
            <person name="Leonard G."/>
            <person name="Richards T.A."/>
            <person name="Lane C.E."/>
        </authorList>
    </citation>
    <scope>NUCLEOTIDE SEQUENCE [LARGE SCALE GENOMIC DNA]</scope>
    <source>
        <strain evidence="1 2">ATCC 48635</strain>
    </source>
</reference>
<evidence type="ECO:0000313" key="1">
    <source>
        <dbReference type="EMBL" id="OQR85820.1"/>
    </source>
</evidence>
<dbReference type="Proteomes" id="UP000243579">
    <property type="component" value="Unassembled WGS sequence"/>
</dbReference>
<sequence>MLHELEQKDSIDNESLDSAYQACLDDVERLVDGLGERFPSGTQEAVKSLSAFNPFCITKAKILCSFVNDAVTHLAKMYYKQSI</sequence>
<comment type="caution">
    <text evidence="1">The sequence shown here is derived from an EMBL/GenBank/DDBJ whole genome shotgun (WGS) entry which is preliminary data.</text>
</comment>
<dbReference type="AlphaFoldDB" id="A0A1V9YJD5"/>
<keyword evidence="2" id="KW-1185">Reference proteome</keyword>
<accession>A0A1V9YJD5</accession>
<organism evidence="1 2">
    <name type="scientific">Achlya hypogyna</name>
    <name type="common">Oomycete</name>
    <name type="synonym">Protoachlya hypogyna</name>
    <dbReference type="NCBI Taxonomy" id="1202772"/>
    <lineage>
        <taxon>Eukaryota</taxon>
        <taxon>Sar</taxon>
        <taxon>Stramenopiles</taxon>
        <taxon>Oomycota</taxon>
        <taxon>Saprolegniomycetes</taxon>
        <taxon>Saprolegniales</taxon>
        <taxon>Achlyaceae</taxon>
        <taxon>Achlya</taxon>
    </lineage>
</organism>
<dbReference type="EMBL" id="JNBR01001583">
    <property type="protein sequence ID" value="OQR85820.1"/>
    <property type="molecule type" value="Genomic_DNA"/>
</dbReference>
<gene>
    <name evidence="1" type="ORF">ACHHYP_11324</name>
</gene>
<proteinExistence type="predicted"/>
<protein>
    <submittedName>
        <fullName evidence="1">Uncharacterized protein</fullName>
    </submittedName>
</protein>